<accession>D7VRG0</accession>
<protein>
    <submittedName>
        <fullName evidence="1">Uncharacterized protein</fullName>
    </submittedName>
</protein>
<name>D7VRG0_SPHSI</name>
<sequence>MFIILIYFNRNAYRNKLYLKFAQKYKISWPNMTFKPRQPNLEKF</sequence>
<dbReference type="Proteomes" id="UP000006258">
    <property type="component" value="Unassembled WGS sequence"/>
</dbReference>
<evidence type="ECO:0000313" key="1">
    <source>
        <dbReference type="EMBL" id="EFK56361.1"/>
    </source>
</evidence>
<reference evidence="1" key="1">
    <citation type="submission" date="2010-07" db="EMBL/GenBank/DDBJ databases">
        <authorList>
            <person name="Muzny D."/>
            <person name="Qin X."/>
            <person name="Buhay C."/>
            <person name="Dugan-Rocha S."/>
            <person name="Ding Y."/>
            <person name="Chen G."/>
            <person name="Hawes A."/>
            <person name="Holder M."/>
            <person name="Jhangiani S."/>
            <person name="Johnson A."/>
            <person name="Khan Z."/>
            <person name="Li Z."/>
            <person name="Liu W."/>
            <person name="Liu X."/>
            <person name="Perez L."/>
            <person name="Shen H."/>
            <person name="Wang Q."/>
            <person name="Watt J."/>
            <person name="Xi L."/>
            <person name="Xin Y."/>
            <person name="Zhou J."/>
            <person name="Deng J."/>
            <person name="Jiang H."/>
            <person name="Liu Y."/>
            <person name="Qu J."/>
            <person name="Song X.-Z."/>
            <person name="Zhang L."/>
            <person name="Villasana D."/>
            <person name="Johnson A."/>
            <person name="Liu J."/>
            <person name="Liyanage D."/>
            <person name="Lorensuhewa L."/>
            <person name="Robinson T."/>
            <person name="Song A."/>
            <person name="Song B.-B."/>
            <person name="Dinh H."/>
            <person name="Thornton R."/>
            <person name="Coyle M."/>
            <person name="Francisco L."/>
            <person name="Jackson L."/>
            <person name="Javaid M."/>
            <person name="Korchina V."/>
            <person name="Kovar C."/>
            <person name="Mata R."/>
            <person name="Mathew T."/>
            <person name="Ngo R."/>
            <person name="Nguyen L."/>
            <person name="Nguyen N."/>
            <person name="Okwuonu G."/>
            <person name="Ongeri F."/>
            <person name="Pham C."/>
            <person name="Simmons D."/>
            <person name="Wilczek-Boney K."/>
            <person name="Hale W."/>
            <person name="Jakkamsetti A."/>
            <person name="Pham P."/>
            <person name="Ruth R."/>
            <person name="San Lucas F."/>
            <person name="Warren J."/>
            <person name="Zhang J."/>
            <person name="Zhao Z."/>
            <person name="Zhou C."/>
            <person name="Zhu D."/>
            <person name="Lee S."/>
            <person name="Bess C."/>
            <person name="Blankenburg K."/>
            <person name="Forbes L."/>
            <person name="Fu Q."/>
            <person name="Gubbala S."/>
            <person name="Hirani K."/>
            <person name="Jayaseelan J.C."/>
            <person name="Lara F."/>
            <person name="Munidasa M."/>
            <person name="Palculict T."/>
            <person name="Patil S."/>
            <person name="Pu L.-L."/>
            <person name="Saada N."/>
            <person name="Tang L."/>
            <person name="Weissenberger G."/>
            <person name="Zhu Y."/>
            <person name="Hemphill L."/>
            <person name="Shang Y."/>
            <person name="Youmans B."/>
            <person name="Ayvaz T."/>
            <person name="Ross M."/>
            <person name="Santibanez J."/>
            <person name="Aqrawi P."/>
            <person name="Gross S."/>
            <person name="Joshi V."/>
            <person name="Fowler G."/>
            <person name="Nazareth L."/>
            <person name="Reid J."/>
            <person name="Worley K."/>
            <person name="Petrosino J."/>
            <person name="Highlander S."/>
            <person name="Gibbs R."/>
        </authorList>
    </citation>
    <scope>NUCLEOTIDE SEQUENCE [LARGE SCALE GENOMIC DNA]</scope>
    <source>
        <strain evidence="1">ATCC 33861</strain>
    </source>
</reference>
<comment type="caution">
    <text evidence="1">The sequence shown here is derived from an EMBL/GenBank/DDBJ whole genome shotgun (WGS) entry which is preliminary data.</text>
</comment>
<dbReference type="STRING" id="525373.HMPREF0766_13564"/>
<dbReference type="EMBL" id="ACHA02000012">
    <property type="protein sequence ID" value="EFK56361.1"/>
    <property type="molecule type" value="Genomic_DNA"/>
</dbReference>
<organism evidence="1 2">
    <name type="scientific">Sphingobacterium spiritivorum ATCC 33861</name>
    <dbReference type="NCBI Taxonomy" id="525373"/>
    <lineage>
        <taxon>Bacteria</taxon>
        <taxon>Pseudomonadati</taxon>
        <taxon>Bacteroidota</taxon>
        <taxon>Sphingobacteriia</taxon>
        <taxon>Sphingobacteriales</taxon>
        <taxon>Sphingobacteriaceae</taxon>
        <taxon>Sphingobacterium</taxon>
    </lineage>
</organism>
<keyword evidence="2" id="KW-1185">Reference proteome</keyword>
<gene>
    <name evidence="1" type="ORF">HMPREF0766_13564</name>
</gene>
<evidence type="ECO:0000313" key="2">
    <source>
        <dbReference type="Proteomes" id="UP000006258"/>
    </source>
</evidence>
<proteinExistence type="predicted"/>
<dbReference type="AlphaFoldDB" id="D7VRG0"/>
<dbReference type="HOGENOM" id="CLU_3222233_0_0_10"/>